<evidence type="ECO:0000256" key="1">
    <source>
        <dbReference type="ARBA" id="ARBA00022460"/>
    </source>
</evidence>
<protein>
    <recommendedName>
        <fullName evidence="7">Cuticle protein</fullName>
    </recommendedName>
</protein>
<evidence type="ECO:0000256" key="3">
    <source>
        <dbReference type="SAM" id="MobiDB-lite"/>
    </source>
</evidence>
<keyword evidence="1 2" id="KW-0193">Cuticle</keyword>
<dbReference type="PROSITE" id="PS51155">
    <property type="entry name" value="CHIT_BIND_RR_2"/>
    <property type="match status" value="1"/>
</dbReference>
<dbReference type="Proteomes" id="UP000000305">
    <property type="component" value="Unassembled WGS sequence"/>
</dbReference>
<name>E9G168_DAPPU</name>
<dbReference type="Pfam" id="PF00379">
    <property type="entry name" value="Chitin_bind_4"/>
    <property type="match status" value="1"/>
</dbReference>
<dbReference type="GO" id="GO:0042302">
    <property type="term" value="F:structural constituent of cuticle"/>
    <property type="evidence" value="ECO:0007669"/>
    <property type="project" value="UniProtKB-UniRule"/>
</dbReference>
<feature type="chain" id="PRO_5003237043" description="Cuticle protein" evidence="4">
    <location>
        <begin position="17"/>
        <end position="220"/>
    </location>
</feature>
<dbReference type="InterPro" id="IPR000618">
    <property type="entry name" value="Insect_cuticle"/>
</dbReference>
<dbReference type="PANTHER" id="PTHR12236:SF79">
    <property type="entry name" value="CUTICULAR PROTEIN 50CB-RELATED"/>
    <property type="match status" value="1"/>
</dbReference>
<evidence type="ECO:0008006" key="7">
    <source>
        <dbReference type="Google" id="ProtNLM"/>
    </source>
</evidence>
<accession>E9G168</accession>
<sequence>MFALIFVGLCIVRVHSYGYQQPVQYYLQPVQYQPPVQYYQQPSYTTVKPYYPSSSSSYYTTTAKPYYPTTTYPTTAYYSTTYPTTSYYTTKAYETPAAYQQPTTAAYYQTSQAYYEQQPTYTTPGYYPDNYDANENGWYNYAFKFNVNDYGNEQSRSETHENSITRGQYTVSLPDGRKQIVNYEADQNGYRAEVSYEPAGSSQYSDTENYYSTSKYGSSQ</sequence>
<dbReference type="GO" id="GO:0031012">
    <property type="term" value="C:extracellular matrix"/>
    <property type="evidence" value="ECO:0000318"/>
    <property type="project" value="GO_Central"/>
</dbReference>
<feature type="region of interest" description="Disordered" evidence="3">
    <location>
        <begin position="196"/>
        <end position="220"/>
    </location>
</feature>
<dbReference type="KEGG" id="dpx:DAPPUDRAFT_312980"/>
<keyword evidence="4" id="KW-0732">Signal</keyword>
<evidence type="ECO:0000313" key="6">
    <source>
        <dbReference type="Proteomes" id="UP000000305"/>
    </source>
</evidence>
<keyword evidence="6" id="KW-1185">Reference proteome</keyword>
<evidence type="ECO:0000256" key="2">
    <source>
        <dbReference type="PROSITE-ProRule" id="PRU00497"/>
    </source>
</evidence>
<dbReference type="InterPro" id="IPR051217">
    <property type="entry name" value="Insect_Cuticle_Struc_Prot"/>
</dbReference>
<dbReference type="InterPro" id="IPR031311">
    <property type="entry name" value="CHIT_BIND_RR_consensus"/>
</dbReference>
<feature type="signal peptide" evidence="4">
    <location>
        <begin position="1"/>
        <end position="16"/>
    </location>
</feature>
<dbReference type="HOGENOM" id="CLU_1257211_0_0_1"/>
<evidence type="ECO:0000313" key="5">
    <source>
        <dbReference type="EMBL" id="EFX86694.1"/>
    </source>
</evidence>
<proteinExistence type="predicted"/>
<organism evidence="5 6">
    <name type="scientific">Daphnia pulex</name>
    <name type="common">Water flea</name>
    <dbReference type="NCBI Taxonomy" id="6669"/>
    <lineage>
        <taxon>Eukaryota</taxon>
        <taxon>Metazoa</taxon>
        <taxon>Ecdysozoa</taxon>
        <taxon>Arthropoda</taxon>
        <taxon>Crustacea</taxon>
        <taxon>Branchiopoda</taxon>
        <taxon>Diplostraca</taxon>
        <taxon>Cladocera</taxon>
        <taxon>Anomopoda</taxon>
        <taxon>Daphniidae</taxon>
        <taxon>Daphnia</taxon>
    </lineage>
</organism>
<dbReference type="AlphaFoldDB" id="E9G168"/>
<evidence type="ECO:0000256" key="4">
    <source>
        <dbReference type="SAM" id="SignalP"/>
    </source>
</evidence>
<dbReference type="PROSITE" id="PS00233">
    <property type="entry name" value="CHIT_BIND_RR_1"/>
    <property type="match status" value="1"/>
</dbReference>
<reference evidence="5 6" key="1">
    <citation type="journal article" date="2011" name="Science">
        <title>The ecoresponsive genome of Daphnia pulex.</title>
        <authorList>
            <person name="Colbourne J.K."/>
            <person name="Pfrender M.E."/>
            <person name="Gilbert D."/>
            <person name="Thomas W.K."/>
            <person name="Tucker A."/>
            <person name="Oakley T.H."/>
            <person name="Tokishita S."/>
            <person name="Aerts A."/>
            <person name="Arnold G.J."/>
            <person name="Basu M.K."/>
            <person name="Bauer D.J."/>
            <person name="Caceres C.E."/>
            <person name="Carmel L."/>
            <person name="Casola C."/>
            <person name="Choi J.H."/>
            <person name="Detter J.C."/>
            <person name="Dong Q."/>
            <person name="Dusheyko S."/>
            <person name="Eads B.D."/>
            <person name="Frohlich T."/>
            <person name="Geiler-Samerotte K.A."/>
            <person name="Gerlach D."/>
            <person name="Hatcher P."/>
            <person name="Jogdeo S."/>
            <person name="Krijgsveld J."/>
            <person name="Kriventseva E.V."/>
            <person name="Kultz D."/>
            <person name="Laforsch C."/>
            <person name="Lindquist E."/>
            <person name="Lopez J."/>
            <person name="Manak J.R."/>
            <person name="Muller J."/>
            <person name="Pangilinan J."/>
            <person name="Patwardhan R.P."/>
            <person name="Pitluck S."/>
            <person name="Pritham E.J."/>
            <person name="Rechtsteiner A."/>
            <person name="Rho M."/>
            <person name="Rogozin I.B."/>
            <person name="Sakarya O."/>
            <person name="Salamov A."/>
            <person name="Schaack S."/>
            <person name="Shapiro H."/>
            <person name="Shiga Y."/>
            <person name="Skalitzky C."/>
            <person name="Smith Z."/>
            <person name="Souvorov A."/>
            <person name="Sung W."/>
            <person name="Tang Z."/>
            <person name="Tsuchiya D."/>
            <person name="Tu H."/>
            <person name="Vos H."/>
            <person name="Wang M."/>
            <person name="Wolf Y.I."/>
            <person name="Yamagata H."/>
            <person name="Yamada T."/>
            <person name="Ye Y."/>
            <person name="Shaw J.R."/>
            <person name="Andrews J."/>
            <person name="Crease T.J."/>
            <person name="Tang H."/>
            <person name="Lucas S.M."/>
            <person name="Robertson H.M."/>
            <person name="Bork P."/>
            <person name="Koonin E.V."/>
            <person name="Zdobnov E.M."/>
            <person name="Grigoriev I.V."/>
            <person name="Lynch M."/>
            <person name="Boore J.L."/>
        </authorList>
    </citation>
    <scope>NUCLEOTIDE SEQUENCE [LARGE SCALE GENOMIC DNA]</scope>
</reference>
<dbReference type="PANTHER" id="PTHR12236">
    <property type="entry name" value="STRUCTURAL CONTITUENT OF CUTICLE"/>
    <property type="match status" value="1"/>
</dbReference>
<gene>
    <name evidence="5" type="ORF">DAPPUDRAFT_312980</name>
</gene>
<dbReference type="EMBL" id="GL732529">
    <property type="protein sequence ID" value="EFX86694.1"/>
    <property type="molecule type" value="Genomic_DNA"/>
</dbReference>
<feature type="compositionally biased region" description="Polar residues" evidence="3">
    <location>
        <begin position="200"/>
        <end position="220"/>
    </location>
</feature>
<dbReference type="InParanoid" id="E9G168"/>
<dbReference type="OrthoDB" id="10071059at2759"/>